<reference key="2">
    <citation type="submission" date="2011-10" db="EMBL/GenBank/DDBJ databases">
        <title>The genome and transcriptome sequence of Clonorchis sinensis provide insights into the carcinogenic liver fluke.</title>
        <authorList>
            <person name="Wang X."/>
            <person name="Huang Y."/>
            <person name="Chen W."/>
            <person name="Liu H."/>
            <person name="Guo L."/>
            <person name="Chen Y."/>
            <person name="Luo F."/>
            <person name="Zhou W."/>
            <person name="Sun J."/>
            <person name="Mao Q."/>
            <person name="Liang P."/>
            <person name="Zhou C."/>
            <person name="Tian Y."/>
            <person name="Men J."/>
            <person name="Lv X."/>
            <person name="Huang L."/>
            <person name="Zhou J."/>
            <person name="Hu Y."/>
            <person name="Li R."/>
            <person name="Zhang F."/>
            <person name="Lei H."/>
            <person name="Li X."/>
            <person name="Hu X."/>
            <person name="Liang C."/>
            <person name="Xu J."/>
            <person name="Wu Z."/>
            <person name="Yu X."/>
        </authorList>
    </citation>
    <scope>NUCLEOTIDE SEQUENCE</scope>
    <source>
        <strain>Henan</strain>
    </source>
</reference>
<evidence type="ECO:0000313" key="2">
    <source>
        <dbReference type="Proteomes" id="UP000008909"/>
    </source>
</evidence>
<protein>
    <submittedName>
        <fullName evidence="1">Uncharacterized protein</fullName>
    </submittedName>
</protein>
<accession>G7YJL1</accession>
<keyword evidence="2" id="KW-1185">Reference proteome</keyword>
<sequence>MSLIALKRVRANDVYVEIWDHCCTSKQHFKSITGQSITSFCTSIKVCCMAYSGTLRPLLWQKYG</sequence>
<name>G7YJL1_CLOSI</name>
<reference evidence="1" key="1">
    <citation type="journal article" date="2011" name="Genome Biol.">
        <title>The draft genome of the carcinogenic human liver fluke Clonorchis sinensis.</title>
        <authorList>
            <person name="Wang X."/>
            <person name="Chen W."/>
            <person name="Huang Y."/>
            <person name="Sun J."/>
            <person name="Men J."/>
            <person name="Liu H."/>
            <person name="Luo F."/>
            <person name="Guo L."/>
            <person name="Lv X."/>
            <person name="Deng C."/>
            <person name="Zhou C."/>
            <person name="Fan Y."/>
            <person name="Li X."/>
            <person name="Huang L."/>
            <person name="Hu Y."/>
            <person name="Liang C."/>
            <person name="Hu X."/>
            <person name="Xu J."/>
            <person name="Yu X."/>
        </authorList>
    </citation>
    <scope>NUCLEOTIDE SEQUENCE [LARGE SCALE GENOMIC DNA]</scope>
    <source>
        <strain evidence="1">Henan</strain>
    </source>
</reference>
<evidence type="ECO:0000313" key="1">
    <source>
        <dbReference type="EMBL" id="GAA53144.1"/>
    </source>
</evidence>
<dbReference type="AlphaFoldDB" id="G7YJL1"/>
<proteinExistence type="predicted"/>
<organism evidence="1 2">
    <name type="scientific">Clonorchis sinensis</name>
    <name type="common">Chinese liver fluke</name>
    <dbReference type="NCBI Taxonomy" id="79923"/>
    <lineage>
        <taxon>Eukaryota</taxon>
        <taxon>Metazoa</taxon>
        <taxon>Spiralia</taxon>
        <taxon>Lophotrochozoa</taxon>
        <taxon>Platyhelminthes</taxon>
        <taxon>Trematoda</taxon>
        <taxon>Digenea</taxon>
        <taxon>Opisthorchiida</taxon>
        <taxon>Opisthorchiata</taxon>
        <taxon>Opisthorchiidae</taxon>
        <taxon>Clonorchis</taxon>
    </lineage>
</organism>
<dbReference type="Proteomes" id="UP000008909">
    <property type="component" value="Unassembled WGS sequence"/>
</dbReference>
<dbReference type="EMBL" id="DF143429">
    <property type="protein sequence ID" value="GAA53144.1"/>
    <property type="molecule type" value="Genomic_DNA"/>
</dbReference>
<gene>
    <name evidence="1" type="ORF">CLF_109625</name>
</gene>